<name>A0A4Q9QVI9_9GAMM</name>
<feature type="transmembrane region" description="Helical" evidence="12">
    <location>
        <begin position="248"/>
        <end position="269"/>
    </location>
</feature>
<comment type="caution">
    <text evidence="15">The sequence shown here is derived from an EMBL/GenBank/DDBJ whole genome shotgun (WGS) entry which is preliminary data.</text>
</comment>
<dbReference type="Pfam" id="PF22776">
    <property type="entry name" value="K_trans_C"/>
    <property type="match status" value="1"/>
</dbReference>
<dbReference type="InterPro" id="IPR003855">
    <property type="entry name" value="K+_transporter"/>
</dbReference>
<feature type="transmembrane region" description="Helical" evidence="12">
    <location>
        <begin position="203"/>
        <end position="227"/>
    </location>
</feature>
<evidence type="ECO:0000256" key="5">
    <source>
        <dbReference type="ARBA" id="ARBA00022538"/>
    </source>
</evidence>
<feature type="transmembrane region" description="Helical" evidence="12">
    <location>
        <begin position="171"/>
        <end position="191"/>
    </location>
</feature>
<evidence type="ECO:0000313" key="15">
    <source>
        <dbReference type="EMBL" id="TBU87637.1"/>
    </source>
</evidence>
<protein>
    <recommendedName>
        <fullName evidence="12">Probable potassium transport system protein Kup</fullName>
    </recommendedName>
</protein>
<feature type="transmembrane region" description="Helical" evidence="12">
    <location>
        <begin position="141"/>
        <end position="159"/>
    </location>
</feature>
<sequence>MSTTTRTSPVALLIGAVGIVYGDIGTSPLYSLKEIFSPHYGVGLSQASVLGILSLIFWSLTLVVTVKYVMFILRADNGGEGGIMALTALAQRAAASHPRLRTVLIMLGLFGAALFYGDSMLTPAVSVLSAVEGVGLVVDGIDHWVVPVALLILVPLFVLQRHGTARIGYLFGPVMVIWFVVLGALGVHGIVQRPEVLLALNPYWALHFFIANPLLGVTVMGAVVLTITGAEALYADLGHFGRRPIVQAWLFLAFPGLMLNYLGQGAVLLSDPAAVRNPFYLLAPSWALIPLIGLSTLATIIASQAVITGAFSVTRQAIQLGYVPRMQILHTSSAEQGQIYIPLINGCLLIGVVLLVLGFQSSSGLAGAYGVAVTGTMLCTTLLVSAVILLLWRWPKALAVPLLAVLLLVDGVFFAANIPKIMGGGAVPMMVGILLFGLMTTWKRGRQLVLERLDEHALVLKDFIASITLQPPHRVSGTAVFLTSRVDVVPHALLHNLLHNQVLHERVMLLTVLYEDRPRVPLAERFELNAYDQGFYRVRLRFGFLEAPDIPQALAQLSERGLDCPPMRTTYFLSRETVIPSERIGMAMWRERLFAVLQKNAGSSLGFFRLPVNRVIELGTQVEI</sequence>
<evidence type="ECO:0000256" key="4">
    <source>
        <dbReference type="ARBA" id="ARBA00022475"/>
    </source>
</evidence>
<accession>A0A4Q9QVI9</accession>
<dbReference type="InterPro" id="IPR053952">
    <property type="entry name" value="K_trans_C"/>
</dbReference>
<proteinExistence type="inferred from homology"/>
<feature type="transmembrane region" description="Helical" evidence="12">
    <location>
        <begin position="289"/>
        <end position="318"/>
    </location>
</feature>
<dbReference type="PANTHER" id="PTHR30540:SF79">
    <property type="entry name" value="LOW AFFINITY POTASSIUM TRANSPORT SYSTEM PROTEIN KUP"/>
    <property type="match status" value="1"/>
</dbReference>
<feature type="domain" description="K+ potassium transporter integral membrane" evidence="13">
    <location>
        <begin position="13"/>
        <end position="465"/>
    </location>
</feature>
<evidence type="ECO:0000256" key="11">
    <source>
        <dbReference type="ARBA" id="ARBA00023136"/>
    </source>
</evidence>
<keyword evidence="3 12" id="KW-0813">Transport</keyword>
<dbReference type="Proteomes" id="UP000293172">
    <property type="component" value="Unassembled WGS sequence"/>
</dbReference>
<evidence type="ECO:0000256" key="3">
    <source>
        <dbReference type="ARBA" id="ARBA00022448"/>
    </source>
</evidence>
<evidence type="ECO:0000256" key="2">
    <source>
        <dbReference type="ARBA" id="ARBA00007019"/>
    </source>
</evidence>
<keyword evidence="11 12" id="KW-0472">Membrane</keyword>
<feature type="transmembrane region" description="Helical" evidence="12">
    <location>
        <begin position="398"/>
        <end position="416"/>
    </location>
</feature>
<evidence type="ECO:0000259" key="14">
    <source>
        <dbReference type="Pfam" id="PF22776"/>
    </source>
</evidence>
<keyword evidence="9 12" id="KW-1133">Transmembrane helix</keyword>
<evidence type="ECO:0000313" key="16">
    <source>
        <dbReference type="Proteomes" id="UP000293172"/>
    </source>
</evidence>
<evidence type="ECO:0000256" key="8">
    <source>
        <dbReference type="ARBA" id="ARBA00022958"/>
    </source>
</evidence>
<keyword evidence="7 12" id="KW-0769">Symport</keyword>
<feature type="transmembrane region" description="Helical" evidence="12">
    <location>
        <begin position="422"/>
        <end position="442"/>
    </location>
</feature>
<gene>
    <name evidence="12" type="primary">kup</name>
    <name evidence="15" type="ORF">DNK44_19810</name>
</gene>
<dbReference type="AlphaFoldDB" id="A0A4Q9QVI9"/>
<dbReference type="EMBL" id="QJUL01000036">
    <property type="protein sequence ID" value="TBU87637.1"/>
    <property type="molecule type" value="Genomic_DNA"/>
</dbReference>
<comment type="subcellular location">
    <subcellularLocation>
        <location evidence="12">Cell membrane</location>
        <topology evidence="12">Multi-pass membrane protein</topology>
    </subcellularLocation>
    <subcellularLocation>
        <location evidence="1">Membrane</location>
        <topology evidence="1">Multi-pass membrane protein</topology>
    </subcellularLocation>
</comment>
<evidence type="ECO:0000259" key="13">
    <source>
        <dbReference type="Pfam" id="PF02705"/>
    </source>
</evidence>
<dbReference type="HAMAP" id="MF_01522">
    <property type="entry name" value="Kup"/>
    <property type="match status" value="1"/>
</dbReference>
<evidence type="ECO:0000256" key="1">
    <source>
        <dbReference type="ARBA" id="ARBA00004141"/>
    </source>
</evidence>
<dbReference type="Pfam" id="PF02705">
    <property type="entry name" value="K_trans"/>
    <property type="match status" value="1"/>
</dbReference>
<feature type="transmembrane region" description="Helical" evidence="12">
    <location>
        <begin position="46"/>
        <end position="66"/>
    </location>
</feature>
<comment type="similarity">
    <text evidence="2 12">Belongs to the HAK/KUP transporter (TC 2.A.72) family.</text>
</comment>
<keyword evidence="4 12" id="KW-1003">Cell membrane</keyword>
<keyword evidence="10 12" id="KW-0406">Ion transport</keyword>
<organism evidence="15 16">
    <name type="scientific">Phytopseudomonas dryadis</name>
    <dbReference type="NCBI Taxonomy" id="2487520"/>
    <lineage>
        <taxon>Bacteria</taxon>
        <taxon>Pseudomonadati</taxon>
        <taxon>Pseudomonadota</taxon>
        <taxon>Gammaproteobacteria</taxon>
        <taxon>Pseudomonadales</taxon>
        <taxon>Pseudomonadaceae</taxon>
        <taxon>Phytopseudomonas</taxon>
    </lineage>
</organism>
<comment type="function">
    <text evidence="12">Transport of potassium into the cell. Likely operates as a K(+):H(+) symporter.</text>
</comment>
<evidence type="ECO:0000256" key="7">
    <source>
        <dbReference type="ARBA" id="ARBA00022847"/>
    </source>
</evidence>
<dbReference type="GO" id="GO:0015079">
    <property type="term" value="F:potassium ion transmembrane transporter activity"/>
    <property type="evidence" value="ECO:0007669"/>
    <property type="project" value="UniProtKB-UniRule"/>
</dbReference>
<feature type="transmembrane region" description="Helical" evidence="12">
    <location>
        <begin position="339"/>
        <end position="360"/>
    </location>
</feature>
<comment type="catalytic activity">
    <reaction evidence="12">
        <text>K(+)(in) + H(+)(in) = K(+)(out) + H(+)(out)</text>
        <dbReference type="Rhea" id="RHEA:28490"/>
        <dbReference type="ChEBI" id="CHEBI:15378"/>
        <dbReference type="ChEBI" id="CHEBI:29103"/>
    </reaction>
</comment>
<feature type="domain" description="K+ potassium transporter C-terminal" evidence="14">
    <location>
        <begin position="476"/>
        <end position="624"/>
    </location>
</feature>
<keyword evidence="6 12" id="KW-0812">Transmembrane</keyword>
<feature type="transmembrane region" description="Helical" evidence="12">
    <location>
        <begin position="366"/>
        <end position="391"/>
    </location>
</feature>
<evidence type="ECO:0000256" key="12">
    <source>
        <dbReference type="HAMAP-Rule" id="MF_01522"/>
    </source>
</evidence>
<feature type="transmembrane region" description="Helical" evidence="12">
    <location>
        <begin position="102"/>
        <end position="121"/>
    </location>
</feature>
<evidence type="ECO:0000256" key="9">
    <source>
        <dbReference type="ARBA" id="ARBA00022989"/>
    </source>
</evidence>
<dbReference type="InterPro" id="IPR023051">
    <property type="entry name" value="Kup"/>
</dbReference>
<reference evidence="15 16" key="1">
    <citation type="submission" date="2018-06" db="EMBL/GenBank/DDBJ databases">
        <title>Three novel Pseudomonas species isolated from symptomatic oak.</title>
        <authorList>
            <person name="Bueno-Gonzalez V."/>
            <person name="Brady C."/>
        </authorList>
    </citation>
    <scope>NUCLEOTIDE SEQUENCE [LARGE SCALE GENOMIC DNA]</scope>
    <source>
        <strain evidence="15 16">P6B</strain>
    </source>
</reference>
<evidence type="ECO:0000256" key="6">
    <source>
        <dbReference type="ARBA" id="ARBA00022692"/>
    </source>
</evidence>
<keyword evidence="5 12" id="KW-0633">Potassium transport</keyword>
<dbReference type="InterPro" id="IPR053951">
    <property type="entry name" value="K_trans_N"/>
</dbReference>
<dbReference type="PANTHER" id="PTHR30540">
    <property type="entry name" value="OSMOTIC STRESS POTASSIUM TRANSPORTER"/>
    <property type="match status" value="1"/>
</dbReference>
<dbReference type="GO" id="GO:0005886">
    <property type="term" value="C:plasma membrane"/>
    <property type="evidence" value="ECO:0007669"/>
    <property type="project" value="UniProtKB-SubCell"/>
</dbReference>
<evidence type="ECO:0000256" key="10">
    <source>
        <dbReference type="ARBA" id="ARBA00023065"/>
    </source>
</evidence>
<dbReference type="OrthoDB" id="9805577at2"/>
<keyword evidence="8 12" id="KW-0630">Potassium</keyword>
<dbReference type="GO" id="GO:0015293">
    <property type="term" value="F:symporter activity"/>
    <property type="evidence" value="ECO:0007669"/>
    <property type="project" value="UniProtKB-UniRule"/>
</dbReference>